<dbReference type="RefSeq" id="WP_307185925.1">
    <property type="nucleotide sequence ID" value="NZ_JAUTBA010000001.1"/>
</dbReference>
<proteinExistence type="predicted"/>
<evidence type="ECO:0000313" key="7">
    <source>
        <dbReference type="Proteomes" id="UP001244640"/>
    </source>
</evidence>
<dbReference type="Proteomes" id="UP001244640">
    <property type="component" value="Unassembled WGS sequence"/>
</dbReference>
<keyword evidence="3" id="KW-0560">Oxidoreductase</keyword>
<dbReference type="SUPFAM" id="SSF51905">
    <property type="entry name" value="FAD/NAD(P)-binding domain"/>
    <property type="match status" value="1"/>
</dbReference>
<dbReference type="PANTHER" id="PTHR43498">
    <property type="entry name" value="FERREDOXIN:COB-COM HETERODISULFIDE REDUCTASE SUBUNIT A"/>
    <property type="match status" value="1"/>
</dbReference>
<dbReference type="InterPro" id="IPR039650">
    <property type="entry name" value="HdrA-like"/>
</dbReference>
<dbReference type="InterPro" id="IPR036188">
    <property type="entry name" value="FAD/NAD-bd_sf"/>
</dbReference>
<dbReference type="PANTHER" id="PTHR43498:SF1">
    <property type="entry name" value="COB--COM HETERODISULFIDE REDUCTASE IRON-SULFUR SUBUNIT A"/>
    <property type="match status" value="1"/>
</dbReference>
<accession>A0ABU0U5M1</accession>
<keyword evidence="2" id="KW-0479">Metal-binding</keyword>
<sequence>MITSNTQEKRNLKHIQYDSDLIVTGGGMSGICTAITAARQGLNVILIQDRPVLGGNASSEVRLWMLGATSHMGNNNRWSREGGVIDEILVENTYRNPQGNPIILDMILMDKVNQEKNIRLFLNTAVYHVEKSAADHIESVRAFCSQNSTLYTFHSPLFCDASGDGIVGFLAGAAFRMGAEGREEFGEGMAPSKEYGELLGHSLYFYTKDTGIPVSFIPPAFALKEISQIPRFKQFKANEHGCKLWWVEYGGRLDTVHDTETIKWELWKIIYGVWNYIKNSGNFPESETLTLEWVGMIPGKRESRRFEGDYMMIQQDLVEQRQHPDAVAYGGWSIDLHPADGVYSELPGCNQWHSKGIFDIPYRSLYSKNIRNLLLTGRLISVSHVAFGATRVMATCAYVGQAVGMAAALCKELQVLPRQLTLDNHMKQLQQRLMAEGQHIPSLVLHEEHDLALQAQISTSSELPFTGFGDVCLWKPLTIPSAQLLPMKKGKLPVFQLALQVLQDTVLEASIRISEKAGNFTPDITLATRTIPLTKGTTSIDLNFDTPLASDGYVFLTFQSNPNIQLGYTDQRVTGVMSVFNSFNKAVSNNGKQIPITSVGVDEFEFWCPQRRPDGQNIAVTFKQQLDTFASKQLKNGVNRPVTTTNAWVANPKDKTPTVVLDWDTPQEIARIDLWFDTDFDHAMESVLMSHPENIMPFCVRAYTIKDSSGKIIYSTSDNFRTLNRITFTEPIRTERLSIQMMHPSDHVPASLFDIRCFEKNK</sequence>
<evidence type="ECO:0000256" key="2">
    <source>
        <dbReference type="ARBA" id="ARBA00022723"/>
    </source>
</evidence>
<keyword evidence="7" id="KW-1185">Reference proteome</keyword>
<gene>
    <name evidence="6" type="ORF">QE382_002227</name>
</gene>
<comment type="caution">
    <text evidence="6">The sequence shown here is derived from an EMBL/GenBank/DDBJ whole genome shotgun (WGS) entry which is preliminary data.</text>
</comment>
<reference evidence="6 7" key="1">
    <citation type="submission" date="2023-07" db="EMBL/GenBank/DDBJ databases">
        <title>Functional and genomic diversity of the sorghum phyllosphere microbiome.</title>
        <authorList>
            <person name="Shade A."/>
        </authorList>
    </citation>
    <scope>NUCLEOTIDE SEQUENCE [LARGE SCALE GENOMIC DNA]</scope>
    <source>
        <strain evidence="6 7">SORGH_AS_0892</strain>
    </source>
</reference>
<keyword evidence="1" id="KW-0004">4Fe-4S</keyword>
<organism evidence="6 7">
    <name type="scientific">Sphingobacterium zeae</name>
    <dbReference type="NCBI Taxonomy" id="1776859"/>
    <lineage>
        <taxon>Bacteria</taxon>
        <taxon>Pseudomonadati</taxon>
        <taxon>Bacteroidota</taxon>
        <taxon>Sphingobacteriia</taxon>
        <taxon>Sphingobacteriales</taxon>
        <taxon>Sphingobacteriaceae</taxon>
        <taxon>Sphingobacterium</taxon>
    </lineage>
</organism>
<evidence type="ECO:0000256" key="5">
    <source>
        <dbReference type="ARBA" id="ARBA00023014"/>
    </source>
</evidence>
<dbReference type="Pfam" id="PF12831">
    <property type="entry name" value="FAD_oxidored"/>
    <property type="match status" value="1"/>
</dbReference>
<dbReference type="EMBL" id="JAUTBA010000001">
    <property type="protein sequence ID" value="MDQ1150243.1"/>
    <property type="molecule type" value="Genomic_DNA"/>
</dbReference>
<protein>
    <recommendedName>
        <fullName evidence="8">FAD dependent oxidoreductase</fullName>
    </recommendedName>
</protein>
<evidence type="ECO:0000313" key="6">
    <source>
        <dbReference type="EMBL" id="MDQ1150243.1"/>
    </source>
</evidence>
<keyword evidence="4" id="KW-0408">Iron</keyword>
<evidence type="ECO:0000256" key="1">
    <source>
        <dbReference type="ARBA" id="ARBA00022485"/>
    </source>
</evidence>
<evidence type="ECO:0000256" key="3">
    <source>
        <dbReference type="ARBA" id="ARBA00023002"/>
    </source>
</evidence>
<name>A0ABU0U5M1_9SPHI</name>
<dbReference type="Gene3D" id="3.50.50.60">
    <property type="entry name" value="FAD/NAD(P)-binding domain"/>
    <property type="match status" value="1"/>
</dbReference>
<evidence type="ECO:0008006" key="8">
    <source>
        <dbReference type="Google" id="ProtNLM"/>
    </source>
</evidence>
<keyword evidence="5" id="KW-0411">Iron-sulfur</keyword>
<evidence type="ECO:0000256" key="4">
    <source>
        <dbReference type="ARBA" id="ARBA00023004"/>
    </source>
</evidence>